<keyword evidence="3" id="KW-0732">Signal</keyword>
<dbReference type="SUPFAM" id="SSF54534">
    <property type="entry name" value="FKBP-like"/>
    <property type="match status" value="1"/>
</dbReference>
<evidence type="ECO:0000256" key="3">
    <source>
        <dbReference type="ARBA" id="ARBA00022729"/>
    </source>
</evidence>
<keyword evidence="4" id="KW-0697">Rotamase</keyword>
<dbReference type="EMBL" id="UOEZ01000015">
    <property type="protein sequence ID" value="VAW34955.1"/>
    <property type="molecule type" value="Genomic_DNA"/>
</dbReference>
<organism evidence="7">
    <name type="scientific">hydrothermal vent metagenome</name>
    <dbReference type="NCBI Taxonomy" id="652676"/>
    <lineage>
        <taxon>unclassified sequences</taxon>
        <taxon>metagenomes</taxon>
        <taxon>ecological metagenomes</taxon>
    </lineage>
</organism>
<name>A0A3B0UUZ7_9ZZZZ</name>
<evidence type="ECO:0000256" key="1">
    <source>
        <dbReference type="ARBA" id="ARBA00000971"/>
    </source>
</evidence>
<evidence type="ECO:0000313" key="7">
    <source>
        <dbReference type="EMBL" id="VAW34955.1"/>
    </source>
</evidence>
<keyword evidence="5" id="KW-0413">Isomerase</keyword>
<dbReference type="InterPro" id="IPR050245">
    <property type="entry name" value="PrsA_foldase"/>
</dbReference>
<dbReference type="Gene3D" id="3.10.50.40">
    <property type="match status" value="1"/>
</dbReference>
<sequence>MKERLLNIKEHTRARISPWKAALAITAISALIVGTTGCDRSSQKAGQGKKPAITVGKKTFSAKEFENEMERMLSAGSEDAVAYEEEGTVAPDMEGLRKNLVKQLIEERLILHEAEKLGFTITEQEVEEDMNSLWDDPADEEFKAAILEKYSSIDNWKAEIKKQLTIKKIVEELVNSKVSVSAKEARKYYNEHRSSYTIPAQVHARMIVVETKQDARTAKRRLARESFEEVAAEVSTGLEASTGGDLGFFGKGDMPPEFEEVVFKLPPGKLSNIIKTPYGYHIFKVEEKKKGGSQSFADVKGEIVDLLKREKFERAYRRWITTLQKNTNIEVNEDQLLMRETSTDRKEGR</sequence>
<dbReference type="PANTHER" id="PTHR47245">
    <property type="entry name" value="PEPTIDYLPROLYL ISOMERASE"/>
    <property type="match status" value="1"/>
</dbReference>
<dbReference type="EC" id="5.2.1.8" evidence="2"/>
<accession>A0A3B0UUZ7</accession>
<dbReference type="InterPro" id="IPR027304">
    <property type="entry name" value="Trigger_fact/SurA_dom_sf"/>
</dbReference>
<dbReference type="PROSITE" id="PS50198">
    <property type="entry name" value="PPIC_PPIASE_2"/>
    <property type="match status" value="1"/>
</dbReference>
<dbReference type="Pfam" id="PF13145">
    <property type="entry name" value="Rotamase_2"/>
    <property type="match status" value="1"/>
</dbReference>
<evidence type="ECO:0000256" key="4">
    <source>
        <dbReference type="ARBA" id="ARBA00023110"/>
    </source>
</evidence>
<evidence type="ECO:0000256" key="5">
    <source>
        <dbReference type="ARBA" id="ARBA00023235"/>
    </source>
</evidence>
<dbReference type="PANTHER" id="PTHR47245:SF1">
    <property type="entry name" value="FOLDASE PROTEIN PRSA"/>
    <property type="match status" value="1"/>
</dbReference>
<gene>
    <name evidence="7" type="ORF">MNBD_DELTA02-200</name>
</gene>
<comment type="catalytic activity">
    <reaction evidence="1">
        <text>[protein]-peptidylproline (omega=180) = [protein]-peptidylproline (omega=0)</text>
        <dbReference type="Rhea" id="RHEA:16237"/>
        <dbReference type="Rhea" id="RHEA-COMP:10747"/>
        <dbReference type="Rhea" id="RHEA-COMP:10748"/>
        <dbReference type="ChEBI" id="CHEBI:83833"/>
        <dbReference type="ChEBI" id="CHEBI:83834"/>
        <dbReference type="EC" id="5.2.1.8"/>
    </reaction>
</comment>
<feature type="domain" description="PpiC" evidence="6">
    <location>
        <begin position="199"/>
        <end position="287"/>
    </location>
</feature>
<dbReference type="Gene3D" id="1.10.4030.10">
    <property type="entry name" value="Porin chaperone SurA, peptide-binding domain"/>
    <property type="match status" value="1"/>
</dbReference>
<dbReference type="SUPFAM" id="SSF109998">
    <property type="entry name" value="Triger factor/SurA peptide-binding domain-like"/>
    <property type="match status" value="1"/>
</dbReference>
<reference evidence="7" key="1">
    <citation type="submission" date="2018-06" db="EMBL/GenBank/DDBJ databases">
        <authorList>
            <person name="Zhirakovskaya E."/>
        </authorList>
    </citation>
    <scope>NUCLEOTIDE SEQUENCE</scope>
</reference>
<dbReference type="AlphaFoldDB" id="A0A3B0UUZ7"/>
<dbReference type="GO" id="GO:0003755">
    <property type="term" value="F:peptidyl-prolyl cis-trans isomerase activity"/>
    <property type="evidence" value="ECO:0007669"/>
    <property type="project" value="UniProtKB-KW"/>
</dbReference>
<proteinExistence type="predicted"/>
<dbReference type="InterPro" id="IPR000297">
    <property type="entry name" value="PPIase_PpiC"/>
</dbReference>
<evidence type="ECO:0000256" key="2">
    <source>
        <dbReference type="ARBA" id="ARBA00013194"/>
    </source>
</evidence>
<protein>
    <recommendedName>
        <fullName evidence="2">peptidylprolyl isomerase</fullName>
        <ecNumber evidence="2">5.2.1.8</ecNumber>
    </recommendedName>
</protein>
<evidence type="ECO:0000259" key="6">
    <source>
        <dbReference type="PROSITE" id="PS50198"/>
    </source>
</evidence>
<dbReference type="Pfam" id="PF13624">
    <property type="entry name" value="SurA_N_3"/>
    <property type="match status" value="1"/>
</dbReference>
<dbReference type="InterPro" id="IPR046357">
    <property type="entry name" value="PPIase_dom_sf"/>
</dbReference>